<name>A0A9Q1JCV1_SYNKA</name>
<evidence type="ECO:0000313" key="2">
    <source>
        <dbReference type="EMBL" id="KAJ8379827.1"/>
    </source>
</evidence>
<organism evidence="2 3">
    <name type="scientific">Synaphobranchus kaupii</name>
    <name type="common">Kaup's arrowtooth eel</name>
    <dbReference type="NCBI Taxonomy" id="118154"/>
    <lineage>
        <taxon>Eukaryota</taxon>
        <taxon>Metazoa</taxon>
        <taxon>Chordata</taxon>
        <taxon>Craniata</taxon>
        <taxon>Vertebrata</taxon>
        <taxon>Euteleostomi</taxon>
        <taxon>Actinopterygii</taxon>
        <taxon>Neopterygii</taxon>
        <taxon>Teleostei</taxon>
        <taxon>Anguilliformes</taxon>
        <taxon>Synaphobranchidae</taxon>
        <taxon>Synaphobranchus</taxon>
    </lineage>
</organism>
<gene>
    <name evidence="2" type="ORF">SKAU_G00006050</name>
</gene>
<evidence type="ECO:0000256" key="1">
    <source>
        <dbReference type="SAM" id="MobiDB-lite"/>
    </source>
</evidence>
<keyword evidence="3" id="KW-1185">Reference proteome</keyword>
<comment type="caution">
    <text evidence="2">The sequence shown here is derived from an EMBL/GenBank/DDBJ whole genome shotgun (WGS) entry which is preliminary data.</text>
</comment>
<dbReference type="AlphaFoldDB" id="A0A9Q1JCV1"/>
<dbReference type="Proteomes" id="UP001152622">
    <property type="component" value="Chromosome 1"/>
</dbReference>
<reference evidence="2" key="1">
    <citation type="journal article" date="2023" name="Science">
        <title>Genome structures resolve the early diversification of teleost fishes.</title>
        <authorList>
            <person name="Parey E."/>
            <person name="Louis A."/>
            <person name="Montfort J."/>
            <person name="Bouchez O."/>
            <person name="Roques C."/>
            <person name="Iampietro C."/>
            <person name="Lluch J."/>
            <person name="Castinel A."/>
            <person name="Donnadieu C."/>
            <person name="Desvignes T."/>
            <person name="Floi Bucao C."/>
            <person name="Jouanno E."/>
            <person name="Wen M."/>
            <person name="Mejri S."/>
            <person name="Dirks R."/>
            <person name="Jansen H."/>
            <person name="Henkel C."/>
            <person name="Chen W.J."/>
            <person name="Zahm M."/>
            <person name="Cabau C."/>
            <person name="Klopp C."/>
            <person name="Thompson A.W."/>
            <person name="Robinson-Rechavi M."/>
            <person name="Braasch I."/>
            <person name="Lecointre G."/>
            <person name="Bobe J."/>
            <person name="Postlethwait J.H."/>
            <person name="Berthelot C."/>
            <person name="Roest Crollius H."/>
            <person name="Guiguen Y."/>
        </authorList>
    </citation>
    <scope>NUCLEOTIDE SEQUENCE</scope>
    <source>
        <strain evidence="2">WJC10195</strain>
    </source>
</reference>
<accession>A0A9Q1JCV1</accession>
<dbReference type="EMBL" id="JAINUF010000001">
    <property type="protein sequence ID" value="KAJ8379827.1"/>
    <property type="molecule type" value="Genomic_DNA"/>
</dbReference>
<evidence type="ECO:0000313" key="3">
    <source>
        <dbReference type="Proteomes" id="UP001152622"/>
    </source>
</evidence>
<proteinExistence type="predicted"/>
<sequence>MERGPFCSGYQYGGRESAIDSSSTLICVSGAQNGEAVMIYDYADLQAPCGPQPAMRAKRNNPPARSASSAENGPPRLTPPRRLPADGSVSGARRQKAAKRASAAVPNGILRRAQQKRQKDEAALRSVSRGT</sequence>
<feature type="region of interest" description="Disordered" evidence="1">
    <location>
        <begin position="48"/>
        <end position="131"/>
    </location>
</feature>
<protein>
    <submittedName>
        <fullName evidence="2">Uncharacterized protein</fullName>
    </submittedName>
</protein>